<dbReference type="RefSeq" id="WP_155305170.1">
    <property type="nucleotide sequence ID" value="NZ_AP021875.1"/>
</dbReference>
<dbReference type="Pfam" id="PF00550">
    <property type="entry name" value="PP-binding"/>
    <property type="match status" value="1"/>
</dbReference>
<dbReference type="InterPro" id="IPR036736">
    <property type="entry name" value="ACP-like_sf"/>
</dbReference>
<dbReference type="AlphaFoldDB" id="A0A5K7Z3K7"/>
<dbReference type="Gene3D" id="1.10.1200.10">
    <property type="entry name" value="ACP-like"/>
    <property type="match status" value="1"/>
</dbReference>
<proteinExistence type="predicted"/>
<evidence type="ECO:0000313" key="3">
    <source>
        <dbReference type="Proteomes" id="UP000427769"/>
    </source>
</evidence>
<evidence type="ECO:0000313" key="2">
    <source>
        <dbReference type="EMBL" id="BBO76336.1"/>
    </source>
</evidence>
<dbReference type="KEGG" id="dwd:DSCW_37530"/>
<dbReference type="EMBL" id="AP021875">
    <property type="protein sequence ID" value="BBO76336.1"/>
    <property type="molecule type" value="Genomic_DNA"/>
</dbReference>
<dbReference type="InterPro" id="IPR009081">
    <property type="entry name" value="PP-bd_ACP"/>
</dbReference>
<organism evidence="2 3">
    <name type="scientific">Desulfosarcina widdelii</name>
    <dbReference type="NCBI Taxonomy" id="947919"/>
    <lineage>
        <taxon>Bacteria</taxon>
        <taxon>Pseudomonadati</taxon>
        <taxon>Thermodesulfobacteriota</taxon>
        <taxon>Desulfobacteria</taxon>
        <taxon>Desulfobacterales</taxon>
        <taxon>Desulfosarcinaceae</taxon>
        <taxon>Desulfosarcina</taxon>
    </lineage>
</organism>
<gene>
    <name evidence="2" type="ORF">DSCW_37530</name>
</gene>
<evidence type="ECO:0000259" key="1">
    <source>
        <dbReference type="Pfam" id="PF00550"/>
    </source>
</evidence>
<dbReference type="Proteomes" id="UP000427769">
    <property type="component" value="Chromosome"/>
</dbReference>
<dbReference type="SUPFAM" id="SSF47336">
    <property type="entry name" value="ACP-like"/>
    <property type="match status" value="1"/>
</dbReference>
<feature type="domain" description="Carrier" evidence="1">
    <location>
        <begin position="10"/>
        <end position="63"/>
    </location>
</feature>
<keyword evidence="3" id="KW-1185">Reference proteome</keyword>
<name>A0A5K7Z3K7_9BACT</name>
<reference evidence="2 3" key="1">
    <citation type="submission" date="2019-11" db="EMBL/GenBank/DDBJ databases">
        <title>Comparative genomics of hydrocarbon-degrading Desulfosarcina strains.</title>
        <authorList>
            <person name="Watanabe M."/>
            <person name="Kojima H."/>
            <person name="Fukui M."/>
        </authorList>
    </citation>
    <scope>NUCLEOTIDE SEQUENCE [LARGE SCALE GENOMIC DNA]</scope>
    <source>
        <strain evidence="2 3">PP31</strain>
    </source>
</reference>
<sequence>MQNEEIDRIVLEMLGQVAPEAPLDNLDAQRPFRDQFAFDSVDFLNFILKLEEKTGVSIPELDYPALSSLEGCRSYLGAGSQ</sequence>
<accession>A0A5K7Z3K7</accession>
<protein>
    <recommendedName>
        <fullName evidence="1">Carrier domain-containing protein</fullName>
    </recommendedName>
</protein>
<dbReference type="OrthoDB" id="9810922at2"/>